<dbReference type="Proteomes" id="UP000549457">
    <property type="component" value="Unassembled WGS sequence"/>
</dbReference>
<feature type="domain" description="Inner membrane protein YqiJ OB-fold" evidence="2">
    <location>
        <begin position="72"/>
        <end position="123"/>
    </location>
</feature>
<comment type="caution">
    <text evidence="3">The sequence shown here is derived from an EMBL/GenBank/DDBJ whole genome shotgun (WGS) entry which is preliminary data.</text>
</comment>
<keyword evidence="1" id="KW-0472">Membrane</keyword>
<feature type="transmembrane region" description="Helical" evidence="1">
    <location>
        <begin position="20"/>
        <end position="45"/>
    </location>
</feature>
<proteinExistence type="predicted"/>
<reference evidence="3 4" key="1">
    <citation type="submission" date="2020-08" db="EMBL/GenBank/DDBJ databases">
        <title>Genomic Encyclopedia of Type Strains, Phase IV (KMG-IV): sequencing the most valuable type-strain genomes for metagenomic binning, comparative biology and taxonomic classification.</title>
        <authorList>
            <person name="Goeker M."/>
        </authorList>
    </citation>
    <scope>NUCLEOTIDE SEQUENCE [LARGE SCALE GENOMIC DNA]</scope>
    <source>
        <strain evidence="3 4">DSM 101730</strain>
    </source>
</reference>
<evidence type="ECO:0000259" key="2">
    <source>
        <dbReference type="Pfam" id="PF07290"/>
    </source>
</evidence>
<keyword evidence="4" id="KW-1185">Reference proteome</keyword>
<organism evidence="3 4">
    <name type="scientific">Amaricoccus macauensis</name>
    <dbReference type="NCBI Taxonomy" id="57001"/>
    <lineage>
        <taxon>Bacteria</taxon>
        <taxon>Pseudomonadati</taxon>
        <taxon>Pseudomonadota</taxon>
        <taxon>Alphaproteobacteria</taxon>
        <taxon>Rhodobacterales</taxon>
        <taxon>Paracoccaceae</taxon>
        <taxon>Amaricoccus</taxon>
    </lineage>
</organism>
<evidence type="ECO:0000313" key="4">
    <source>
        <dbReference type="Proteomes" id="UP000549457"/>
    </source>
</evidence>
<dbReference type="EMBL" id="JACHFM010000003">
    <property type="protein sequence ID" value="MBB5223183.1"/>
    <property type="molecule type" value="Genomic_DNA"/>
</dbReference>
<accession>A0A840SV85</accession>
<evidence type="ECO:0000256" key="1">
    <source>
        <dbReference type="SAM" id="Phobius"/>
    </source>
</evidence>
<dbReference type="Pfam" id="PF07290">
    <property type="entry name" value="YqiJ_OB"/>
    <property type="match status" value="1"/>
</dbReference>
<dbReference type="AlphaFoldDB" id="A0A840SV85"/>
<name>A0A840SV85_9RHOB</name>
<keyword evidence="1" id="KW-1133">Transmembrane helix</keyword>
<evidence type="ECO:0000313" key="3">
    <source>
        <dbReference type="EMBL" id="MBB5223183.1"/>
    </source>
</evidence>
<keyword evidence="1" id="KW-0812">Transmembrane</keyword>
<sequence>MSSSRAISISGLGYLTQWLASSFAGSLLPALPAAVGVSVPALFAARRLARGIGRLVPRIETSAISERSYGRRAGVVTTGVSRRGYPAEVRFTDGHGTQHYVLAEPLDAGDEIPAGAEVAVIRLRTGEIRIVRTDG</sequence>
<dbReference type="InterPro" id="IPR010840">
    <property type="entry name" value="YqiJ_OB"/>
</dbReference>
<protein>
    <recommendedName>
        <fullName evidence="2">Inner membrane protein YqiJ OB-fold domain-containing protein</fullName>
    </recommendedName>
</protein>
<gene>
    <name evidence="3" type="ORF">HNP73_003130</name>
</gene>